<dbReference type="GO" id="GO:0019752">
    <property type="term" value="P:carboxylic acid metabolic process"/>
    <property type="evidence" value="ECO:0007669"/>
    <property type="project" value="UniProtKB-ARBA"/>
</dbReference>
<dbReference type="GO" id="GO:0016853">
    <property type="term" value="F:isomerase activity"/>
    <property type="evidence" value="ECO:0007669"/>
    <property type="project" value="UniProtKB-ARBA"/>
</dbReference>
<dbReference type="Proteomes" id="UP001277471">
    <property type="component" value="Unassembled WGS sequence"/>
</dbReference>
<sequence>MKLLRFGPPGHERPGLLDRNGVIRDLSGVVSDIGPATLTEDGLAHLRTLDTDRLAQVPDGTRLGPCVTGVSKVVCVGLNYRAHAAESGLPEPAEPVLFMKATTAICGPNDPVQMPRGATKLDWEVELGIVIGRTARYVDQADAFDHIAGYCVLNDVSERAFQTESTGQWVKGKSADSFCPIGPWMVTRDEVPDPQALRLWLEVDGQPMQDSTTADMIFGVAEIVSYISRFMTLLPGDVIATGTPQGVAMGRGPNHPWLQPGQTMRLGVEGLGEQRQSVRAFEG</sequence>
<dbReference type="PANTHER" id="PTHR42796">
    <property type="entry name" value="FUMARYLACETOACETATE HYDROLASE DOMAIN-CONTAINING PROTEIN 2A-RELATED"/>
    <property type="match status" value="1"/>
</dbReference>
<evidence type="ECO:0000313" key="7">
    <source>
        <dbReference type="Proteomes" id="UP001277471"/>
    </source>
</evidence>
<dbReference type="InterPro" id="IPR051121">
    <property type="entry name" value="FAH"/>
</dbReference>
<keyword evidence="5" id="KW-0614">Plasmid</keyword>
<dbReference type="Pfam" id="PF01557">
    <property type="entry name" value="FAA_hydrolase"/>
    <property type="match status" value="1"/>
</dbReference>
<evidence type="ECO:0000313" key="5">
    <source>
        <dbReference type="EMBL" id="QCO11463.1"/>
    </source>
</evidence>
<dbReference type="Proteomes" id="UP000298774">
    <property type="component" value="Plasmid p1"/>
</dbReference>
<reference evidence="5 6" key="1">
    <citation type="submission" date="2018-09" db="EMBL/GenBank/DDBJ databases">
        <title>Whole genome based analysis of evolution and adaptive divergence in Indian and Brazilian strains of Azospirillum brasilense.</title>
        <authorList>
            <person name="Singh C."/>
            <person name="Tripathi A.K."/>
        </authorList>
    </citation>
    <scope>NUCLEOTIDE SEQUENCE [LARGE SCALE GENOMIC DNA]</scope>
    <source>
        <strain evidence="5 6">MTCC4038</strain>
        <plasmid evidence="5 6">p1</plasmid>
    </source>
</reference>
<dbReference type="EMBL" id="CP032340">
    <property type="protein sequence ID" value="QCO11463.1"/>
    <property type="molecule type" value="Genomic_DNA"/>
</dbReference>
<keyword evidence="7" id="KW-1185">Reference proteome</keyword>
<dbReference type="InterPro" id="IPR036663">
    <property type="entry name" value="Fumarylacetoacetase_C_sf"/>
</dbReference>
<dbReference type="GO" id="GO:0046872">
    <property type="term" value="F:metal ion binding"/>
    <property type="evidence" value="ECO:0007669"/>
    <property type="project" value="UniProtKB-KW"/>
</dbReference>
<geneLocation type="plasmid" evidence="5 6">
    <name>p1</name>
</geneLocation>
<dbReference type="GeneID" id="56453154"/>
<keyword evidence="5" id="KW-0378">Hydrolase</keyword>
<dbReference type="SUPFAM" id="SSF56529">
    <property type="entry name" value="FAH"/>
    <property type="match status" value="1"/>
</dbReference>
<dbReference type="AlphaFoldDB" id="A0A0P0EX83"/>
<dbReference type="InterPro" id="IPR011234">
    <property type="entry name" value="Fumarylacetoacetase-like_C"/>
</dbReference>
<dbReference type="GO" id="GO:0016787">
    <property type="term" value="F:hydrolase activity"/>
    <property type="evidence" value="ECO:0007669"/>
    <property type="project" value="UniProtKB-KW"/>
</dbReference>
<feature type="domain" description="Fumarylacetoacetase-like C-terminal" evidence="3">
    <location>
        <begin position="72"/>
        <end position="278"/>
    </location>
</feature>
<gene>
    <name evidence="5" type="ORF">D3868_21005</name>
    <name evidence="4" type="ORF">SIM66_08675</name>
</gene>
<evidence type="ECO:0000256" key="1">
    <source>
        <dbReference type="ARBA" id="ARBA00010211"/>
    </source>
</evidence>
<evidence type="ECO:0000313" key="4">
    <source>
        <dbReference type="EMBL" id="MDX5951267.1"/>
    </source>
</evidence>
<dbReference type="RefSeq" id="WP_059399195.1">
    <property type="nucleotide sequence ID" value="NZ_CP012915.1"/>
</dbReference>
<dbReference type="KEGG" id="abf:AMK58_16410"/>
<name>A0A0P0EX83_AZOBR</name>
<protein>
    <submittedName>
        <fullName evidence="5">FAA hydrolase family protein</fullName>
    </submittedName>
    <submittedName>
        <fullName evidence="4">Fumarylacetoacetate hydrolase family protein</fullName>
    </submittedName>
</protein>
<comment type="similarity">
    <text evidence="1">Belongs to the FAH family.</text>
</comment>
<dbReference type="EMBL" id="JAWXYC010000003">
    <property type="protein sequence ID" value="MDX5951267.1"/>
    <property type="molecule type" value="Genomic_DNA"/>
</dbReference>
<evidence type="ECO:0000256" key="2">
    <source>
        <dbReference type="ARBA" id="ARBA00022723"/>
    </source>
</evidence>
<dbReference type="Gene3D" id="3.90.850.10">
    <property type="entry name" value="Fumarylacetoacetase-like, C-terminal domain"/>
    <property type="match status" value="1"/>
</dbReference>
<evidence type="ECO:0000259" key="3">
    <source>
        <dbReference type="Pfam" id="PF01557"/>
    </source>
</evidence>
<reference evidence="4 7" key="2">
    <citation type="submission" date="2023-11" db="EMBL/GenBank/DDBJ databases">
        <title>MicrobeMod: A computational toolkit for identifying prokaryotic methylation and restriction-modification with nanopore sequencing.</title>
        <authorList>
            <person name="Crits-Christoph A."/>
            <person name="Kang S.C."/>
            <person name="Lee H."/>
            <person name="Ostrov N."/>
        </authorList>
    </citation>
    <scope>NUCLEOTIDE SEQUENCE [LARGE SCALE GENOMIC DNA]</scope>
    <source>
        <strain evidence="4 7">ATCC 29145</strain>
    </source>
</reference>
<organism evidence="5 6">
    <name type="scientific">Azospirillum brasilense</name>
    <dbReference type="NCBI Taxonomy" id="192"/>
    <lineage>
        <taxon>Bacteria</taxon>
        <taxon>Pseudomonadati</taxon>
        <taxon>Pseudomonadota</taxon>
        <taxon>Alphaproteobacteria</taxon>
        <taxon>Rhodospirillales</taxon>
        <taxon>Azospirillaceae</taxon>
        <taxon>Azospirillum</taxon>
    </lineage>
</organism>
<evidence type="ECO:0000313" key="6">
    <source>
        <dbReference type="Proteomes" id="UP000298774"/>
    </source>
</evidence>
<proteinExistence type="inferred from homology"/>
<dbReference type="PANTHER" id="PTHR42796:SF4">
    <property type="entry name" value="FUMARYLACETOACETATE HYDROLASE DOMAIN-CONTAINING PROTEIN 2A"/>
    <property type="match status" value="1"/>
</dbReference>
<dbReference type="FunFam" id="3.90.850.10:FF:000002">
    <property type="entry name" value="2-hydroxyhepta-2,4-diene-1,7-dioate isomerase"/>
    <property type="match status" value="1"/>
</dbReference>
<keyword evidence="2" id="KW-0479">Metal-binding</keyword>
<accession>A0A0P0EX83</accession>